<feature type="transmembrane region" description="Helical" evidence="1">
    <location>
        <begin position="116"/>
        <end position="137"/>
    </location>
</feature>
<keyword evidence="1" id="KW-0812">Transmembrane</keyword>
<evidence type="ECO:0000313" key="6">
    <source>
        <dbReference type="Proteomes" id="UP000034409"/>
    </source>
</evidence>
<evidence type="ECO:0008006" key="8">
    <source>
        <dbReference type="Google" id="ProtNLM"/>
    </source>
</evidence>
<name>A0A0F8JUC1_METMZ</name>
<feature type="transmembrane region" description="Helical" evidence="1">
    <location>
        <begin position="26"/>
        <end position="46"/>
    </location>
</feature>
<reference evidence="5 6" key="1">
    <citation type="journal article" date="2015" name="ISME J.">
        <title>Genomic and phenotypic differentiation among Methanosarcina mazei populations from Columbia River sediment.</title>
        <authorList>
            <person name="Youngblut N.D."/>
            <person name="Wirth J.S."/>
            <person name="Henriksen J.R."/>
            <person name="Smith M."/>
            <person name="Simon H."/>
            <person name="Metcalf W.W."/>
            <person name="Whitaker R.J."/>
        </authorList>
    </citation>
    <scope>NUCLEOTIDE SEQUENCE [LARGE SCALE GENOMIC DNA]</scope>
    <source>
        <strain evidence="2 7">3.H.A.2.6</strain>
        <strain evidence="3 6">3.H.A.2.8</strain>
        <strain evidence="4 5">3.H.M.2.7</strain>
    </source>
</reference>
<dbReference type="EMBL" id="JJPX01000158">
    <property type="protein sequence ID" value="KKH05823.1"/>
    <property type="molecule type" value="Genomic_DNA"/>
</dbReference>
<evidence type="ECO:0000313" key="4">
    <source>
        <dbReference type="EMBL" id="KKH05823.1"/>
    </source>
</evidence>
<comment type="caution">
    <text evidence="4">The sequence shown here is derived from an EMBL/GenBank/DDBJ whole genome shotgun (WGS) entry which is preliminary data.</text>
</comment>
<gene>
    <name evidence="4" type="ORF">DU42_07360</name>
    <name evidence="2" type="ORF">DU57_02585</name>
    <name evidence="3" type="ORF">DU59_06495</name>
</gene>
<feature type="transmembrane region" description="Helical" evidence="1">
    <location>
        <begin position="235"/>
        <end position="259"/>
    </location>
</feature>
<dbReference type="Proteomes" id="UP000034409">
    <property type="component" value="Unassembled WGS sequence"/>
</dbReference>
<organism evidence="4 5">
    <name type="scientific">Methanosarcina mazei</name>
    <name type="common">Methanosarcina frisia</name>
    <dbReference type="NCBI Taxonomy" id="2209"/>
    <lineage>
        <taxon>Archaea</taxon>
        <taxon>Methanobacteriati</taxon>
        <taxon>Methanobacteriota</taxon>
        <taxon>Stenosarchaea group</taxon>
        <taxon>Methanomicrobia</taxon>
        <taxon>Methanosarcinales</taxon>
        <taxon>Methanosarcinaceae</taxon>
        <taxon>Methanosarcina</taxon>
    </lineage>
</organism>
<feature type="transmembrane region" description="Helical" evidence="1">
    <location>
        <begin position="417"/>
        <end position="435"/>
    </location>
</feature>
<feature type="transmembrane region" description="Helical" evidence="1">
    <location>
        <begin position="58"/>
        <end position="78"/>
    </location>
</feature>
<dbReference type="AlphaFoldDB" id="A0A0F8JUC1"/>
<feature type="transmembrane region" description="Helical" evidence="1">
    <location>
        <begin position="447"/>
        <end position="466"/>
    </location>
</feature>
<dbReference type="EMBL" id="JJPR01000092">
    <property type="protein sequence ID" value="KKG86212.1"/>
    <property type="molecule type" value="Genomic_DNA"/>
</dbReference>
<evidence type="ECO:0000313" key="7">
    <source>
        <dbReference type="Proteomes" id="UP000034950"/>
    </source>
</evidence>
<feature type="transmembrane region" description="Helical" evidence="1">
    <location>
        <begin position="391"/>
        <end position="410"/>
    </location>
</feature>
<keyword evidence="1" id="KW-0472">Membrane</keyword>
<protein>
    <recommendedName>
        <fullName evidence="8">Glycosyltransferase RgtA/B/C/D-like domain-containing protein</fullName>
    </recommendedName>
</protein>
<dbReference type="PATRIC" id="fig|2209.44.peg.578"/>
<evidence type="ECO:0000313" key="2">
    <source>
        <dbReference type="EMBL" id="KKG86212.1"/>
    </source>
</evidence>
<evidence type="ECO:0000313" key="5">
    <source>
        <dbReference type="Proteomes" id="UP000034387"/>
    </source>
</evidence>
<dbReference type="RefSeq" id="WP_048039178.1">
    <property type="nucleotide sequence ID" value="NZ_JJPS01000095.1"/>
</dbReference>
<dbReference type="EMBL" id="JJPS01000095">
    <property type="protein sequence ID" value="KKG90708.1"/>
    <property type="molecule type" value="Genomic_DNA"/>
</dbReference>
<dbReference type="Proteomes" id="UP000034950">
    <property type="component" value="Unassembled WGS sequence"/>
</dbReference>
<proteinExistence type="predicted"/>
<dbReference type="Proteomes" id="UP000034387">
    <property type="component" value="Unassembled WGS sequence"/>
</dbReference>
<sequence length="637" mass="73530">MLPILSFFLAILVILTSSKYHLNQSYLGITIIFSFLFFIAFKGDLGISEENHIPKNKFLFLSFSIIFFLIFILSVCLLRGDSLPYHRSPTYFILVAAAGAIISGQIICFDDKKYINLILFEIFLLALNVRCSAYYLFPGVIGTDSWYHIGFIQELINNGYIPNDLTYASYLKIPFMHVEVAILDIITSLGLKNSFFMISVYTVFSTIFIYIICLIIFDFKIGLLSALILNLSDQYITWGLSITPMSLGLFFYILFIYFIFNYSRVIDTKKSTWIILILLIIFAVILTHTIATFVSLVLFLSFLGIYKLLYFSKRWFNIQFFKIYINTNIVLLFITAVIFYWMYIFGDSSHHFFDSVIFVLKKALISSEVGNVEIITQVSKLDILSVVLNKVGYSILVFLAFIGCFILVSLSKSDTKGLYLVFFCSILFAFIYIPSLVGSNALLPHRWFPFLYSMLSILSAITIRFFTSFKKDHHYQFAGRFLFMTSLIFLLIFFMITNSLTNSDSSIYPRDNLYDFSYSRSSFYESEMVIGNFVKNNAQNYPVVPDMRFVSVMKHWYGLNNVSYISLSNQESYDNGLILLRKSIFNGYIADQSTDYDFTYVKFSDESIKYFGSNNYMLVYNNGEVLGQLANHCVSNY</sequence>
<evidence type="ECO:0000313" key="3">
    <source>
        <dbReference type="EMBL" id="KKG90708.1"/>
    </source>
</evidence>
<feature type="transmembrane region" description="Helical" evidence="1">
    <location>
        <begin position="90"/>
        <end position="109"/>
    </location>
</feature>
<feature type="transmembrane region" description="Helical" evidence="1">
    <location>
        <begin position="478"/>
        <end position="496"/>
    </location>
</feature>
<evidence type="ECO:0000256" key="1">
    <source>
        <dbReference type="SAM" id="Phobius"/>
    </source>
</evidence>
<feature type="transmembrane region" description="Helical" evidence="1">
    <location>
        <begin position="203"/>
        <end position="229"/>
    </location>
</feature>
<keyword evidence="1" id="KW-1133">Transmembrane helix</keyword>
<feature type="transmembrane region" description="Helical" evidence="1">
    <location>
        <begin position="271"/>
        <end position="287"/>
    </location>
</feature>
<feature type="transmembrane region" description="Helical" evidence="1">
    <location>
        <begin position="323"/>
        <end position="343"/>
    </location>
</feature>
<accession>A0A0F8JUC1</accession>